<name>A0A8R7U6G3_TRIUA</name>
<evidence type="ECO:0000313" key="3">
    <source>
        <dbReference type="Proteomes" id="UP000015106"/>
    </source>
</evidence>
<dbReference type="AlphaFoldDB" id="A0A8R7U6G3"/>
<proteinExistence type="predicted"/>
<evidence type="ECO:0000256" key="1">
    <source>
        <dbReference type="SAM" id="MobiDB-lite"/>
    </source>
</evidence>
<feature type="region of interest" description="Disordered" evidence="1">
    <location>
        <begin position="16"/>
        <end position="53"/>
    </location>
</feature>
<dbReference type="Proteomes" id="UP000015106">
    <property type="component" value="Chromosome 4"/>
</dbReference>
<reference evidence="3" key="1">
    <citation type="journal article" date="2013" name="Nature">
        <title>Draft genome of the wheat A-genome progenitor Triticum urartu.</title>
        <authorList>
            <person name="Ling H.Q."/>
            <person name="Zhao S."/>
            <person name="Liu D."/>
            <person name="Wang J."/>
            <person name="Sun H."/>
            <person name="Zhang C."/>
            <person name="Fan H."/>
            <person name="Li D."/>
            <person name="Dong L."/>
            <person name="Tao Y."/>
            <person name="Gao C."/>
            <person name="Wu H."/>
            <person name="Li Y."/>
            <person name="Cui Y."/>
            <person name="Guo X."/>
            <person name="Zheng S."/>
            <person name="Wang B."/>
            <person name="Yu K."/>
            <person name="Liang Q."/>
            <person name="Yang W."/>
            <person name="Lou X."/>
            <person name="Chen J."/>
            <person name="Feng M."/>
            <person name="Jian J."/>
            <person name="Zhang X."/>
            <person name="Luo G."/>
            <person name="Jiang Y."/>
            <person name="Liu J."/>
            <person name="Wang Z."/>
            <person name="Sha Y."/>
            <person name="Zhang B."/>
            <person name="Wu H."/>
            <person name="Tang D."/>
            <person name="Shen Q."/>
            <person name="Xue P."/>
            <person name="Zou S."/>
            <person name="Wang X."/>
            <person name="Liu X."/>
            <person name="Wang F."/>
            <person name="Yang Y."/>
            <person name="An X."/>
            <person name="Dong Z."/>
            <person name="Zhang K."/>
            <person name="Zhang X."/>
            <person name="Luo M.C."/>
            <person name="Dvorak J."/>
            <person name="Tong Y."/>
            <person name="Wang J."/>
            <person name="Yang H."/>
            <person name="Li Z."/>
            <person name="Wang D."/>
            <person name="Zhang A."/>
            <person name="Wang J."/>
        </authorList>
    </citation>
    <scope>NUCLEOTIDE SEQUENCE</scope>
    <source>
        <strain evidence="3">cv. G1812</strain>
    </source>
</reference>
<accession>A0A8R7U6G3</accession>
<dbReference type="EnsemblPlants" id="TuG1812G0400001311.01.T01">
    <property type="protein sequence ID" value="TuG1812G0400001311.01.T01.cds392585"/>
    <property type="gene ID" value="TuG1812G0400001311.01"/>
</dbReference>
<dbReference type="Gramene" id="TuG1812G0400001311.01.T01">
    <property type="protein sequence ID" value="TuG1812G0400001311.01.T01.cds392585"/>
    <property type="gene ID" value="TuG1812G0400001311.01"/>
</dbReference>
<reference evidence="2" key="3">
    <citation type="submission" date="2022-06" db="UniProtKB">
        <authorList>
            <consortium name="EnsemblPlants"/>
        </authorList>
    </citation>
    <scope>IDENTIFICATION</scope>
</reference>
<sequence length="65" mass="7063">MLAWVRSIAEMDRKRVGGASVVSKTRQTGYAPRPTHDWGGGRAAGETGWREDVDLGEWSGGEGFI</sequence>
<reference evidence="2" key="2">
    <citation type="submission" date="2018-03" db="EMBL/GenBank/DDBJ databases">
        <title>The Triticum urartu genome reveals the dynamic nature of wheat genome evolution.</title>
        <authorList>
            <person name="Ling H."/>
            <person name="Ma B."/>
            <person name="Shi X."/>
            <person name="Liu H."/>
            <person name="Dong L."/>
            <person name="Sun H."/>
            <person name="Cao Y."/>
            <person name="Gao Q."/>
            <person name="Zheng S."/>
            <person name="Li Y."/>
            <person name="Yu Y."/>
            <person name="Du H."/>
            <person name="Qi M."/>
            <person name="Li Y."/>
            <person name="Yu H."/>
            <person name="Cui Y."/>
            <person name="Wang N."/>
            <person name="Chen C."/>
            <person name="Wu H."/>
            <person name="Zhao Y."/>
            <person name="Zhang J."/>
            <person name="Li Y."/>
            <person name="Zhou W."/>
            <person name="Zhang B."/>
            <person name="Hu W."/>
            <person name="Eijk M."/>
            <person name="Tang J."/>
            <person name="Witsenboer H."/>
            <person name="Zhao S."/>
            <person name="Li Z."/>
            <person name="Zhang A."/>
            <person name="Wang D."/>
            <person name="Liang C."/>
        </authorList>
    </citation>
    <scope>NUCLEOTIDE SEQUENCE [LARGE SCALE GENOMIC DNA]</scope>
    <source>
        <strain evidence="2">cv. G1812</strain>
    </source>
</reference>
<organism evidence="2 3">
    <name type="scientific">Triticum urartu</name>
    <name type="common">Red wild einkorn</name>
    <name type="synonym">Crithodium urartu</name>
    <dbReference type="NCBI Taxonomy" id="4572"/>
    <lineage>
        <taxon>Eukaryota</taxon>
        <taxon>Viridiplantae</taxon>
        <taxon>Streptophyta</taxon>
        <taxon>Embryophyta</taxon>
        <taxon>Tracheophyta</taxon>
        <taxon>Spermatophyta</taxon>
        <taxon>Magnoliopsida</taxon>
        <taxon>Liliopsida</taxon>
        <taxon>Poales</taxon>
        <taxon>Poaceae</taxon>
        <taxon>BOP clade</taxon>
        <taxon>Pooideae</taxon>
        <taxon>Triticodae</taxon>
        <taxon>Triticeae</taxon>
        <taxon>Triticinae</taxon>
        <taxon>Triticum</taxon>
    </lineage>
</organism>
<protein>
    <submittedName>
        <fullName evidence="2">Uncharacterized protein</fullName>
    </submittedName>
</protein>
<keyword evidence="3" id="KW-1185">Reference proteome</keyword>
<evidence type="ECO:0000313" key="2">
    <source>
        <dbReference type="EnsemblPlants" id="TuG1812G0400001311.01.T01.cds392585"/>
    </source>
</evidence>